<evidence type="ECO:0000256" key="9">
    <source>
        <dbReference type="ARBA" id="ARBA00022840"/>
    </source>
</evidence>
<dbReference type="PROSITE" id="PS50893">
    <property type="entry name" value="ABC_TRANSPORTER_2"/>
    <property type="match status" value="1"/>
</dbReference>
<keyword evidence="5" id="KW-0997">Cell inner membrane</keyword>
<comment type="subcellular location">
    <subcellularLocation>
        <location evidence="1">Cell inner membrane</location>
        <topology evidence="1">Peripheral membrane protein</topology>
    </subcellularLocation>
</comment>
<evidence type="ECO:0000256" key="12">
    <source>
        <dbReference type="ARBA" id="ARBA00037530"/>
    </source>
</evidence>
<evidence type="ECO:0000313" key="19">
    <source>
        <dbReference type="Proteomes" id="UP000183635"/>
    </source>
</evidence>
<keyword evidence="7" id="KW-0547">Nucleotide-binding</keyword>
<name>A0A1I3EIW9_9RHOB</name>
<feature type="domain" description="ABC transporter" evidence="17">
    <location>
        <begin position="4"/>
        <end position="240"/>
    </location>
</feature>
<evidence type="ECO:0000259" key="17">
    <source>
        <dbReference type="PROSITE" id="PS50893"/>
    </source>
</evidence>
<comment type="catalytic activity">
    <reaction evidence="16">
        <text>glutathione(out) + ATP + H2O = glutathione(in) + ADP + phosphate + H(+)</text>
        <dbReference type="Rhea" id="RHEA:29791"/>
        <dbReference type="ChEBI" id="CHEBI:15377"/>
        <dbReference type="ChEBI" id="CHEBI:15378"/>
        <dbReference type="ChEBI" id="CHEBI:30616"/>
        <dbReference type="ChEBI" id="CHEBI:43474"/>
        <dbReference type="ChEBI" id="CHEBI:57925"/>
        <dbReference type="ChEBI" id="CHEBI:456216"/>
        <dbReference type="EC" id="7.4.2.10"/>
    </reaction>
</comment>
<dbReference type="GO" id="GO:0005886">
    <property type="term" value="C:plasma membrane"/>
    <property type="evidence" value="ECO:0007669"/>
    <property type="project" value="UniProtKB-SubCell"/>
</dbReference>
<reference evidence="18 19" key="1">
    <citation type="submission" date="2016-10" db="EMBL/GenBank/DDBJ databases">
        <authorList>
            <person name="de Groot N.N."/>
        </authorList>
    </citation>
    <scope>NUCLEOTIDE SEQUENCE [LARGE SCALE GENOMIC DNA]</scope>
    <source>
        <strain evidence="18 19">DSM 8537</strain>
    </source>
</reference>
<keyword evidence="11" id="KW-0472">Membrane</keyword>
<dbReference type="STRING" id="34004.SAMN04488021_14921"/>
<dbReference type="GO" id="GO:0005524">
    <property type="term" value="F:ATP binding"/>
    <property type="evidence" value="ECO:0007669"/>
    <property type="project" value="UniProtKB-KW"/>
</dbReference>
<dbReference type="InterPro" id="IPR017871">
    <property type="entry name" value="ABC_transporter-like_CS"/>
</dbReference>
<sequence>MSLFALDEVSYGYDRAVPVLHGISLRLDQGQSLGILGESGSGKSTLLRLLLGLAAPDSGRIEADGSALDLRARARMVAHRRFVQPVFQDPYTALDPRMKVGRIIAEPHAALGLSGDAKAEVARVLAAVGLPADSAGRYPRAFSGGQRQRIAIARALIARPRVLIADEPVSALDLSTRVRIIDLLADLARELTLVLVSHDIAIVAALCPQMVVLQGGRIVEAGETRQILRAPHHPYTRTLLASLPTLPQQGRPA</sequence>
<dbReference type="GO" id="GO:0015833">
    <property type="term" value="P:peptide transport"/>
    <property type="evidence" value="ECO:0007669"/>
    <property type="project" value="InterPro"/>
</dbReference>
<protein>
    <recommendedName>
        <fullName evidence="15">Glutathione import ATP-binding protein GsiA</fullName>
        <ecNumber evidence="14">7.4.2.10</ecNumber>
    </recommendedName>
</protein>
<evidence type="ECO:0000256" key="7">
    <source>
        <dbReference type="ARBA" id="ARBA00022741"/>
    </source>
</evidence>
<dbReference type="Proteomes" id="UP000183635">
    <property type="component" value="Unassembled WGS sequence"/>
</dbReference>
<dbReference type="PANTHER" id="PTHR43776">
    <property type="entry name" value="TRANSPORT ATP-BINDING PROTEIN"/>
    <property type="match status" value="1"/>
</dbReference>
<accession>A0A1I3EIW9</accession>
<evidence type="ECO:0000256" key="8">
    <source>
        <dbReference type="ARBA" id="ARBA00022801"/>
    </source>
</evidence>
<keyword evidence="6" id="KW-0677">Repeat</keyword>
<dbReference type="GO" id="GO:0055085">
    <property type="term" value="P:transmembrane transport"/>
    <property type="evidence" value="ECO:0007669"/>
    <property type="project" value="UniProtKB-ARBA"/>
</dbReference>
<keyword evidence="9" id="KW-0067">ATP-binding</keyword>
<comment type="subunit">
    <text evidence="2">The complex is composed of two ATP-binding proteins (GsiA), two transmembrane proteins (GsiC and GsiD) and a solute-binding protein (GsiB).</text>
</comment>
<comment type="similarity">
    <text evidence="13">Belongs to the ABC transporter superfamily. Glutathione importer (TC 3.A.1.5.11) family.</text>
</comment>
<evidence type="ECO:0000256" key="5">
    <source>
        <dbReference type="ARBA" id="ARBA00022519"/>
    </source>
</evidence>
<dbReference type="EC" id="7.4.2.10" evidence="14"/>
<dbReference type="RefSeq" id="WP_074970681.1">
    <property type="nucleotide sequence ID" value="NZ_CBCRYP010000061.1"/>
</dbReference>
<dbReference type="InterPro" id="IPR050319">
    <property type="entry name" value="ABC_transp_ATP-bind"/>
</dbReference>
<dbReference type="InterPro" id="IPR003593">
    <property type="entry name" value="AAA+_ATPase"/>
</dbReference>
<dbReference type="OrthoDB" id="8456289at2"/>
<dbReference type="SUPFAM" id="SSF52540">
    <property type="entry name" value="P-loop containing nucleoside triphosphate hydrolases"/>
    <property type="match status" value="1"/>
</dbReference>
<dbReference type="PROSITE" id="PS00211">
    <property type="entry name" value="ABC_TRANSPORTER_1"/>
    <property type="match status" value="1"/>
</dbReference>
<keyword evidence="19" id="KW-1185">Reference proteome</keyword>
<evidence type="ECO:0000256" key="11">
    <source>
        <dbReference type="ARBA" id="ARBA00023136"/>
    </source>
</evidence>
<dbReference type="GO" id="GO:0016887">
    <property type="term" value="F:ATP hydrolysis activity"/>
    <property type="evidence" value="ECO:0007669"/>
    <property type="project" value="InterPro"/>
</dbReference>
<keyword evidence="3" id="KW-0813">Transport</keyword>
<evidence type="ECO:0000256" key="6">
    <source>
        <dbReference type="ARBA" id="ARBA00022737"/>
    </source>
</evidence>
<dbReference type="EMBL" id="FOPU01000049">
    <property type="protein sequence ID" value="SFH98919.1"/>
    <property type="molecule type" value="Genomic_DNA"/>
</dbReference>
<gene>
    <name evidence="18" type="ORF">SAMN04488021_14921</name>
</gene>
<dbReference type="Gene3D" id="3.40.50.300">
    <property type="entry name" value="P-loop containing nucleotide triphosphate hydrolases"/>
    <property type="match status" value="1"/>
</dbReference>
<evidence type="ECO:0000256" key="3">
    <source>
        <dbReference type="ARBA" id="ARBA00022448"/>
    </source>
</evidence>
<evidence type="ECO:0000256" key="10">
    <source>
        <dbReference type="ARBA" id="ARBA00022967"/>
    </source>
</evidence>
<dbReference type="AlphaFoldDB" id="A0A1I3EIW9"/>
<evidence type="ECO:0000313" key="18">
    <source>
        <dbReference type="EMBL" id="SFH98919.1"/>
    </source>
</evidence>
<dbReference type="PANTHER" id="PTHR43776:SF15">
    <property type="entry name" value="GLUTATHIONE IMPORT ATP-BINDING PROTEIN GSIA"/>
    <property type="match status" value="1"/>
</dbReference>
<evidence type="ECO:0000256" key="15">
    <source>
        <dbReference type="ARBA" id="ARBA00041187"/>
    </source>
</evidence>
<dbReference type="InterPro" id="IPR027417">
    <property type="entry name" value="P-loop_NTPase"/>
</dbReference>
<comment type="function">
    <text evidence="12">Part of the ABC transporter complex GsiABCD involved in glutathione import. Responsible for energy coupling to the transport system.</text>
</comment>
<keyword evidence="10" id="KW-1278">Translocase</keyword>
<dbReference type="InterPro" id="IPR003439">
    <property type="entry name" value="ABC_transporter-like_ATP-bd"/>
</dbReference>
<dbReference type="CDD" id="cd03257">
    <property type="entry name" value="ABC_NikE_OppD_transporters"/>
    <property type="match status" value="1"/>
</dbReference>
<evidence type="ECO:0000256" key="1">
    <source>
        <dbReference type="ARBA" id="ARBA00004417"/>
    </source>
</evidence>
<proteinExistence type="inferred from homology"/>
<dbReference type="SMART" id="SM00382">
    <property type="entry name" value="AAA"/>
    <property type="match status" value="1"/>
</dbReference>
<dbReference type="InterPro" id="IPR013563">
    <property type="entry name" value="Oligopep_ABC_C"/>
</dbReference>
<evidence type="ECO:0000256" key="13">
    <source>
        <dbReference type="ARBA" id="ARBA00038416"/>
    </source>
</evidence>
<evidence type="ECO:0000256" key="4">
    <source>
        <dbReference type="ARBA" id="ARBA00022475"/>
    </source>
</evidence>
<organism evidence="18 19">
    <name type="scientific">Paracoccus aminovorans</name>
    <dbReference type="NCBI Taxonomy" id="34004"/>
    <lineage>
        <taxon>Bacteria</taxon>
        <taxon>Pseudomonadati</taxon>
        <taxon>Pseudomonadota</taxon>
        <taxon>Alphaproteobacteria</taxon>
        <taxon>Rhodobacterales</taxon>
        <taxon>Paracoccaceae</taxon>
        <taxon>Paracoccus</taxon>
    </lineage>
</organism>
<evidence type="ECO:0000256" key="16">
    <source>
        <dbReference type="ARBA" id="ARBA00047640"/>
    </source>
</evidence>
<keyword evidence="4" id="KW-1003">Cell membrane</keyword>
<evidence type="ECO:0000256" key="2">
    <source>
        <dbReference type="ARBA" id="ARBA00011469"/>
    </source>
</evidence>
<keyword evidence="8" id="KW-0378">Hydrolase</keyword>
<evidence type="ECO:0000256" key="14">
    <source>
        <dbReference type="ARBA" id="ARBA00039050"/>
    </source>
</evidence>
<dbReference type="Pfam" id="PF00005">
    <property type="entry name" value="ABC_tran"/>
    <property type="match status" value="1"/>
</dbReference>
<dbReference type="Pfam" id="PF08352">
    <property type="entry name" value="oligo_HPY"/>
    <property type="match status" value="1"/>
</dbReference>